<evidence type="ECO:0000256" key="4">
    <source>
        <dbReference type="ARBA" id="ARBA00022884"/>
    </source>
</evidence>
<keyword evidence="12" id="KW-1185">Reference proteome</keyword>
<gene>
    <name evidence="11" type="ORF">NAV_LOCUS1002</name>
</gene>
<evidence type="ECO:0000256" key="6">
    <source>
        <dbReference type="ARBA" id="ARBA00023274"/>
    </source>
</evidence>
<organism evidence="11 12">
    <name type="scientific">Acanthocheilonema viteae</name>
    <name type="common">Filarial nematode worm</name>
    <name type="synonym">Dipetalonema viteae</name>
    <dbReference type="NCBI Taxonomy" id="6277"/>
    <lineage>
        <taxon>Eukaryota</taxon>
        <taxon>Metazoa</taxon>
        <taxon>Ecdysozoa</taxon>
        <taxon>Nematoda</taxon>
        <taxon>Chromadorea</taxon>
        <taxon>Rhabditida</taxon>
        <taxon>Spirurina</taxon>
        <taxon>Spiruromorpha</taxon>
        <taxon>Filarioidea</taxon>
        <taxon>Onchocercidae</taxon>
        <taxon>Acanthocheilonema</taxon>
    </lineage>
</organism>
<evidence type="ECO:0000256" key="5">
    <source>
        <dbReference type="ARBA" id="ARBA00023242"/>
    </source>
</evidence>
<accession>A0A498S8N6</accession>
<dbReference type="GO" id="GO:0000454">
    <property type="term" value="P:snoRNA guided rRNA pseudouridine synthesis"/>
    <property type="evidence" value="ECO:0007669"/>
    <property type="project" value="TreeGrafter"/>
</dbReference>
<dbReference type="GO" id="GO:0034513">
    <property type="term" value="F:box H/ACA snoRNA binding"/>
    <property type="evidence" value="ECO:0007669"/>
    <property type="project" value="TreeGrafter"/>
</dbReference>
<proteinExistence type="inferred from homology"/>
<dbReference type="InterPro" id="IPR007504">
    <property type="entry name" value="H/ACA_rnp_Gar1/Naf1"/>
</dbReference>
<dbReference type="AlphaFoldDB" id="A0A498S8N6"/>
<evidence type="ECO:0000256" key="2">
    <source>
        <dbReference type="ARBA" id="ARBA00022517"/>
    </source>
</evidence>
<keyword evidence="5 9" id="KW-0539">Nucleus</keyword>
<evidence type="ECO:0000256" key="9">
    <source>
        <dbReference type="RuleBase" id="RU364004"/>
    </source>
</evidence>
<evidence type="ECO:0000256" key="1">
    <source>
        <dbReference type="ARBA" id="ARBA00004604"/>
    </source>
</evidence>
<feature type="region of interest" description="Disordered" evidence="10">
    <location>
        <begin position="1"/>
        <end position="40"/>
    </location>
</feature>
<comment type="subunit">
    <text evidence="8">Component of the small nucleolar ribonucleoprotein particle containing H/ACA-type snoRNAs (H/ACA snoRNPs).</text>
</comment>
<dbReference type="Gene3D" id="2.40.10.230">
    <property type="entry name" value="Probable tRNA pseudouridine synthase domain"/>
    <property type="match status" value="1"/>
</dbReference>
<comment type="similarity">
    <text evidence="7 9">Belongs to the GAR1 family.</text>
</comment>
<evidence type="ECO:0000313" key="11">
    <source>
        <dbReference type="EMBL" id="VBB26172.1"/>
    </source>
</evidence>
<evidence type="ECO:0000313" key="12">
    <source>
        <dbReference type="Proteomes" id="UP000276991"/>
    </source>
</evidence>
<evidence type="ECO:0000256" key="10">
    <source>
        <dbReference type="SAM" id="MobiDB-lite"/>
    </source>
</evidence>
<dbReference type="Proteomes" id="UP000276991">
    <property type="component" value="Unassembled WGS sequence"/>
</dbReference>
<comment type="subunit">
    <text evidence="9">Component of the small nucleolar ribonucleoprotein particles containing H/ACA-type snoRNAs (H/ACA snoRNPs).</text>
</comment>
<dbReference type="PANTHER" id="PTHR23237">
    <property type="entry name" value="NUCLEOLAR PROTEIN FAMILY A MEMBER 1 SNORNP PROTEIN GAR1"/>
    <property type="match status" value="1"/>
</dbReference>
<protein>
    <recommendedName>
        <fullName evidence="9">H/ACA ribonucleoprotein complex subunit</fullName>
    </recommendedName>
</protein>
<comment type="function">
    <text evidence="9">Required for ribosome biogenesis. Part of a complex which catalyzes pseudouridylation of rRNA. This involves the isomerization of uridine such that the ribose is subsequently attached to C5, instead of the normal N1. Pseudouridine ("psi") residues may serve to stabilize the conformation of rRNAs.</text>
</comment>
<dbReference type="EMBL" id="UPTC01000076">
    <property type="protein sequence ID" value="VBB26172.1"/>
    <property type="molecule type" value="Genomic_DNA"/>
</dbReference>
<dbReference type="InterPro" id="IPR009000">
    <property type="entry name" value="Transl_B-barrel_sf"/>
</dbReference>
<comment type="subcellular location">
    <subcellularLocation>
        <location evidence="1 9">Nucleus</location>
        <location evidence="1 9">Nucleolus</location>
    </subcellularLocation>
</comment>
<dbReference type="SUPFAM" id="SSF50447">
    <property type="entry name" value="Translation proteins"/>
    <property type="match status" value="1"/>
</dbReference>
<dbReference type="GO" id="GO:0031429">
    <property type="term" value="C:box H/ACA snoRNP complex"/>
    <property type="evidence" value="ECO:0007669"/>
    <property type="project" value="TreeGrafter"/>
</dbReference>
<name>A0A498S8N6_ACAVI</name>
<keyword evidence="6 9" id="KW-0687">Ribonucleoprotein</keyword>
<keyword evidence="4 9" id="KW-0694">RNA-binding</keyword>
<evidence type="ECO:0000256" key="7">
    <source>
        <dbReference type="ARBA" id="ARBA00038293"/>
    </source>
</evidence>
<dbReference type="FunFam" id="2.40.10.230:FF:000001">
    <property type="entry name" value="H/ACA ribonucleoprotein complex subunit"/>
    <property type="match status" value="1"/>
</dbReference>
<dbReference type="Pfam" id="PF04410">
    <property type="entry name" value="Gar1"/>
    <property type="match status" value="1"/>
</dbReference>
<keyword evidence="3 9" id="KW-0698">rRNA processing</keyword>
<dbReference type="OrthoDB" id="2187159at2759"/>
<feature type="region of interest" description="Disordered" evidence="10">
    <location>
        <begin position="128"/>
        <end position="242"/>
    </location>
</feature>
<evidence type="ECO:0000256" key="8">
    <source>
        <dbReference type="ARBA" id="ARBA00066217"/>
    </source>
</evidence>
<dbReference type="InterPro" id="IPR038664">
    <property type="entry name" value="Gar1/Naf1_Cbf5-bd_sf"/>
</dbReference>
<reference evidence="11 12" key="1">
    <citation type="submission" date="2018-08" db="EMBL/GenBank/DDBJ databases">
        <authorList>
            <person name="Laetsch R D."/>
            <person name="Stevens L."/>
            <person name="Kumar S."/>
            <person name="Blaxter L. M."/>
        </authorList>
    </citation>
    <scope>NUCLEOTIDE SEQUENCE [LARGE SCALE GENOMIC DNA]</scope>
</reference>
<evidence type="ECO:0000256" key="3">
    <source>
        <dbReference type="ARBA" id="ARBA00022552"/>
    </source>
</evidence>
<feature type="compositionally biased region" description="Gly residues" evidence="10">
    <location>
        <begin position="169"/>
        <end position="212"/>
    </location>
</feature>
<sequence length="242" mass="25745">MSFRGRGGDGRGFGSFRHGGRRGNRGGSNRNSGFDQGPPEQVTEIGYFTHTCEDDIVCHNTSGKIPYFNAAIFFENKEQIGKVDEIFGGIKDNGFTVKLQNGIKASSFKEAQKVYIDSGRLLPIDRFLPNGASKRGKGQVRGNGRGGRVGGGNDRNKFHGRGGSTFSRGSGGDRGGGGGRGGFRGSGRGNFRGGGEWSGRGSGYRGSGGSFRGKGRGVDLGNKRSFGGRSEIIQNKRMKFDD</sequence>
<dbReference type="PANTHER" id="PTHR23237:SF6">
    <property type="entry name" value="H_ACA RIBONUCLEOPROTEIN COMPLEX SUBUNIT 1"/>
    <property type="match status" value="1"/>
</dbReference>
<dbReference type="STRING" id="6277.A0A498S8N6"/>
<feature type="compositionally biased region" description="Gly residues" evidence="10">
    <location>
        <begin position="139"/>
        <end position="153"/>
    </location>
</feature>
<keyword evidence="2 9" id="KW-0690">Ribosome biogenesis</keyword>